<keyword evidence="13" id="KW-0539">Nucleus</keyword>
<dbReference type="SUPFAM" id="SSF48150">
    <property type="entry name" value="DNA-glycosylase"/>
    <property type="match status" value="1"/>
</dbReference>
<evidence type="ECO:0000256" key="10">
    <source>
        <dbReference type="ARBA" id="ARBA00023239"/>
    </source>
</evidence>
<keyword evidence="9 13" id="KW-0234">DNA repair</keyword>
<sequence length="344" mass="37875">MTARGTSERSCNPFVRFALASGREDNSVNTDVKREFGVHEFEHTFKHPKECVTSRSVGGVQSDVKPETVTTRQPLEVQSARPKRDVREPTARLALLLKLYEARKDMADTSVDTFGTHVCVAPGVSSAKVERFQLLVAALLSSQTQDSITYAAMQRLHRLGASEEGFTIETLQATSEDELRAVLKPVGFYRRKARQLKQVADTLRTHYHGDIPRALEQLLELPGIGSKIGRLVALLAWGHVDGIVVDTHVHRVAQRLGWASTSTPEDTRRALEEWVPREHWGSLSLAVVGFGQAVCTAARPSCSTCPLAPTCPSASTIESPDTNRSTNKHAGKKRRTRDSTKSDA</sequence>
<evidence type="ECO:0000256" key="8">
    <source>
        <dbReference type="ARBA" id="ARBA00023014"/>
    </source>
</evidence>
<keyword evidence="3" id="KW-0004">4Fe-4S</keyword>
<dbReference type="SMART" id="SM00478">
    <property type="entry name" value="ENDO3c"/>
    <property type="match status" value="1"/>
</dbReference>
<keyword evidence="8" id="KW-0411">Iron-sulfur</keyword>
<evidence type="ECO:0000256" key="14">
    <source>
        <dbReference type="SAM" id="MobiDB-lite"/>
    </source>
</evidence>
<evidence type="ECO:0000256" key="5">
    <source>
        <dbReference type="ARBA" id="ARBA00022763"/>
    </source>
</evidence>
<comment type="function">
    <text evidence="13">Bifunctional DNA N-glycosylase with associated apurinic/apyrimidinic (AP) lyase function that catalyzes the first step in base excision repair (BER), the primary repair pathway for the repair of oxidative DNA damage. The DNA N-glycosylase activity releases the damaged DNA base from DNA by cleaving the N-glycosidic bond, leaving an AP site. The AP lyase activity cleaves the phosphodiester bond 3' to the AP site by a beta-elimination. Primarily recognizes and repairs oxidative base damage of pyrimidines.</text>
</comment>
<dbReference type="GO" id="GO:0006285">
    <property type="term" value="P:base-excision repair, AP site formation"/>
    <property type="evidence" value="ECO:0007669"/>
    <property type="project" value="UniProtKB-UniRule"/>
</dbReference>
<dbReference type="Gene3D" id="1.10.1670.10">
    <property type="entry name" value="Helix-hairpin-Helix base-excision DNA repair enzymes (C-terminal)"/>
    <property type="match status" value="1"/>
</dbReference>
<dbReference type="InterPro" id="IPR030841">
    <property type="entry name" value="NTH1"/>
</dbReference>
<evidence type="ECO:0000256" key="13">
    <source>
        <dbReference type="HAMAP-Rule" id="MF_03183"/>
    </source>
</evidence>
<comment type="caution">
    <text evidence="16">The sequence shown here is derived from an EMBL/GenBank/DDBJ whole genome shotgun (WGS) entry which is preliminary data.</text>
</comment>
<evidence type="ECO:0000259" key="15">
    <source>
        <dbReference type="SMART" id="SM00478"/>
    </source>
</evidence>
<name>A0AAV0TSF4_HYABA</name>
<dbReference type="Proteomes" id="UP001162031">
    <property type="component" value="Unassembled WGS sequence"/>
</dbReference>
<reference evidence="16" key="1">
    <citation type="submission" date="2022-12" db="EMBL/GenBank/DDBJ databases">
        <authorList>
            <person name="Webb A."/>
        </authorList>
    </citation>
    <scope>NUCLEOTIDE SEQUENCE</scope>
    <source>
        <strain evidence="16">Hp1</strain>
    </source>
</reference>
<comment type="caution">
    <text evidence="13">Lacks conserved residue(s) required for the propagation of feature annotation.</text>
</comment>
<feature type="compositionally biased region" description="Polar residues" evidence="14">
    <location>
        <begin position="312"/>
        <end position="325"/>
    </location>
</feature>
<dbReference type="Gene3D" id="1.10.340.30">
    <property type="entry name" value="Hypothetical protein, domain 2"/>
    <property type="match status" value="1"/>
</dbReference>
<dbReference type="SMART" id="SM00525">
    <property type="entry name" value="FES"/>
    <property type="match status" value="1"/>
</dbReference>
<dbReference type="InterPro" id="IPR023170">
    <property type="entry name" value="HhH_base_excis_C"/>
</dbReference>
<protein>
    <recommendedName>
        <fullName evidence="13">Endonuclease III homolog</fullName>
        <ecNumber evidence="13">3.2.2.-</ecNumber>
        <ecNumber evidence="13">4.2.99.18</ecNumber>
    </recommendedName>
    <alternativeName>
        <fullName evidence="13">Bifunctional DNA N-glycosylase/DNA-(apurinic or apyrimidinic site) lyase</fullName>
        <shortName evidence="13">DNA glycosylase/AP lyase</shortName>
    </alternativeName>
</protein>
<dbReference type="HAMAP" id="MF_03183">
    <property type="entry name" value="Endonuclease_III_Nth"/>
    <property type="match status" value="1"/>
</dbReference>
<evidence type="ECO:0000256" key="4">
    <source>
        <dbReference type="ARBA" id="ARBA00022723"/>
    </source>
</evidence>
<keyword evidence="5 13" id="KW-0227">DNA damage</keyword>
<keyword evidence="4" id="KW-0479">Metal-binding</keyword>
<proteinExistence type="inferred from homology"/>
<dbReference type="FunFam" id="1.10.340.30:FF:000001">
    <property type="entry name" value="Endonuclease III"/>
    <property type="match status" value="1"/>
</dbReference>
<evidence type="ECO:0000313" key="16">
    <source>
        <dbReference type="EMBL" id="CAI5726771.1"/>
    </source>
</evidence>
<dbReference type="EC" id="3.2.2.-" evidence="13"/>
<evidence type="ECO:0000256" key="2">
    <source>
        <dbReference type="ARBA" id="ARBA00008343"/>
    </source>
</evidence>
<dbReference type="Pfam" id="PF00730">
    <property type="entry name" value="HhH-GPD"/>
    <property type="match status" value="1"/>
</dbReference>
<keyword evidence="13" id="KW-0496">Mitochondrion</keyword>
<dbReference type="CDD" id="cd00056">
    <property type="entry name" value="ENDO3c"/>
    <property type="match status" value="1"/>
</dbReference>
<dbReference type="EMBL" id="CANTFL010000673">
    <property type="protein sequence ID" value="CAI5726771.1"/>
    <property type="molecule type" value="Genomic_DNA"/>
</dbReference>
<evidence type="ECO:0000256" key="3">
    <source>
        <dbReference type="ARBA" id="ARBA00022485"/>
    </source>
</evidence>
<keyword evidence="6 13" id="KW-0378">Hydrolase</keyword>
<keyword evidence="7" id="KW-0408">Iron</keyword>
<dbReference type="PANTHER" id="PTHR43286">
    <property type="entry name" value="ENDONUCLEASE III-LIKE PROTEIN 1"/>
    <property type="match status" value="1"/>
</dbReference>
<feature type="region of interest" description="Disordered" evidence="14">
    <location>
        <begin position="312"/>
        <end position="344"/>
    </location>
</feature>
<feature type="region of interest" description="Disordered" evidence="14">
    <location>
        <begin position="64"/>
        <end position="84"/>
    </location>
</feature>
<evidence type="ECO:0000256" key="12">
    <source>
        <dbReference type="ARBA" id="ARBA00044632"/>
    </source>
</evidence>
<keyword evidence="11 13" id="KW-0326">Glycosidase</keyword>
<organism evidence="16 17">
    <name type="scientific">Hyaloperonospora brassicae</name>
    <name type="common">Brassica downy mildew</name>
    <name type="synonym">Peronospora brassicae</name>
    <dbReference type="NCBI Taxonomy" id="162125"/>
    <lineage>
        <taxon>Eukaryota</taxon>
        <taxon>Sar</taxon>
        <taxon>Stramenopiles</taxon>
        <taxon>Oomycota</taxon>
        <taxon>Peronosporomycetes</taxon>
        <taxon>Peronosporales</taxon>
        <taxon>Peronosporaceae</taxon>
        <taxon>Hyaloperonospora</taxon>
    </lineage>
</organism>
<dbReference type="GO" id="GO:0003677">
    <property type="term" value="F:DNA binding"/>
    <property type="evidence" value="ECO:0007669"/>
    <property type="project" value="UniProtKB-UniRule"/>
</dbReference>
<dbReference type="GO" id="GO:0005634">
    <property type="term" value="C:nucleus"/>
    <property type="evidence" value="ECO:0007669"/>
    <property type="project" value="UniProtKB-SubCell"/>
</dbReference>
<dbReference type="InterPro" id="IPR011257">
    <property type="entry name" value="DNA_glycosylase"/>
</dbReference>
<keyword evidence="17" id="KW-1185">Reference proteome</keyword>
<dbReference type="InterPro" id="IPR004036">
    <property type="entry name" value="Endonuclease-III-like_CS2"/>
</dbReference>
<feature type="compositionally biased region" description="Basic residues" evidence="14">
    <location>
        <begin position="326"/>
        <end position="336"/>
    </location>
</feature>
<keyword evidence="10 13" id="KW-0456">Lyase</keyword>
<dbReference type="PROSITE" id="PS01155">
    <property type="entry name" value="ENDONUCLEASE_III_2"/>
    <property type="match status" value="1"/>
</dbReference>
<accession>A0AAV0TSF4</accession>
<dbReference type="GO" id="GO:0051539">
    <property type="term" value="F:4 iron, 4 sulfur cluster binding"/>
    <property type="evidence" value="ECO:0007669"/>
    <property type="project" value="UniProtKB-KW"/>
</dbReference>
<dbReference type="InterPro" id="IPR003651">
    <property type="entry name" value="Endonuclease3_FeS-loop_motif"/>
</dbReference>
<dbReference type="GO" id="GO:0140078">
    <property type="term" value="F:class I DNA-(apurinic or apyrimidinic site) endonuclease activity"/>
    <property type="evidence" value="ECO:0007669"/>
    <property type="project" value="UniProtKB-EC"/>
</dbReference>
<evidence type="ECO:0000256" key="1">
    <source>
        <dbReference type="ARBA" id="ARBA00001966"/>
    </source>
</evidence>
<comment type="subcellular location">
    <subcellularLocation>
        <location evidence="13">Nucleus</location>
    </subcellularLocation>
    <subcellularLocation>
        <location evidence="13">Mitochondrion</location>
    </subcellularLocation>
</comment>
<gene>
    <name evidence="13" type="primary">NTH1</name>
    <name evidence="16" type="ORF">HBR001_LOCUS3929</name>
</gene>
<evidence type="ECO:0000256" key="7">
    <source>
        <dbReference type="ARBA" id="ARBA00023004"/>
    </source>
</evidence>
<comment type="similarity">
    <text evidence="2 13">Belongs to the Nth/MutY family.</text>
</comment>
<dbReference type="GO" id="GO:0005739">
    <property type="term" value="C:mitochondrion"/>
    <property type="evidence" value="ECO:0007669"/>
    <property type="project" value="UniProtKB-SubCell"/>
</dbReference>
<dbReference type="GO" id="GO:0046872">
    <property type="term" value="F:metal ion binding"/>
    <property type="evidence" value="ECO:0007669"/>
    <property type="project" value="UniProtKB-KW"/>
</dbReference>
<dbReference type="GO" id="GO:0000703">
    <property type="term" value="F:oxidized pyrimidine nucleobase lesion DNA N-glycosylase activity"/>
    <property type="evidence" value="ECO:0007669"/>
    <property type="project" value="UniProtKB-UniRule"/>
</dbReference>
<evidence type="ECO:0000256" key="6">
    <source>
        <dbReference type="ARBA" id="ARBA00022801"/>
    </source>
</evidence>
<comment type="cofactor">
    <cofactor evidence="1">
        <name>[4Fe-4S] cluster</name>
        <dbReference type="ChEBI" id="CHEBI:49883"/>
    </cofactor>
</comment>
<dbReference type="PANTHER" id="PTHR43286:SF1">
    <property type="entry name" value="ENDONUCLEASE III-LIKE PROTEIN 1"/>
    <property type="match status" value="1"/>
</dbReference>
<dbReference type="EC" id="4.2.99.18" evidence="13"/>
<dbReference type="AlphaFoldDB" id="A0AAV0TSF4"/>
<evidence type="ECO:0000313" key="17">
    <source>
        <dbReference type="Proteomes" id="UP001162031"/>
    </source>
</evidence>
<evidence type="ECO:0000256" key="11">
    <source>
        <dbReference type="ARBA" id="ARBA00023295"/>
    </source>
</evidence>
<evidence type="ECO:0000256" key="9">
    <source>
        <dbReference type="ARBA" id="ARBA00023204"/>
    </source>
</evidence>
<dbReference type="GO" id="GO:0006289">
    <property type="term" value="P:nucleotide-excision repair"/>
    <property type="evidence" value="ECO:0007669"/>
    <property type="project" value="TreeGrafter"/>
</dbReference>
<feature type="domain" description="HhH-GPD" evidence="15">
    <location>
        <begin position="140"/>
        <end position="293"/>
    </location>
</feature>
<comment type="catalytic activity">
    <reaction evidence="12 13">
        <text>2'-deoxyribonucleotide-(2'-deoxyribose 5'-phosphate)-2'-deoxyribonucleotide-DNA = a 3'-end 2'-deoxyribonucleotide-(2,3-dehydro-2,3-deoxyribose 5'-phosphate)-DNA + a 5'-end 5'-phospho-2'-deoxyribonucleoside-DNA + H(+)</text>
        <dbReference type="Rhea" id="RHEA:66592"/>
        <dbReference type="Rhea" id="RHEA-COMP:13180"/>
        <dbReference type="Rhea" id="RHEA-COMP:16897"/>
        <dbReference type="Rhea" id="RHEA-COMP:17067"/>
        <dbReference type="ChEBI" id="CHEBI:15378"/>
        <dbReference type="ChEBI" id="CHEBI:136412"/>
        <dbReference type="ChEBI" id="CHEBI:157695"/>
        <dbReference type="ChEBI" id="CHEBI:167181"/>
        <dbReference type="EC" id="4.2.99.18"/>
    </reaction>
</comment>
<dbReference type="InterPro" id="IPR003265">
    <property type="entry name" value="HhH-GPD_domain"/>
</dbReference>